<dbReference type="RefSeq" id="WP_155437872.1">
    <property type="nucleotide sequence ID" value="NZ_WNLA01000002.1"/>
</dbReference>
<evidence type="ECO:0000256" key="2">
    <source>
        <dbReference type="ARBA" id="ARBA00022670"/>
    </source>
</evidence>
<protein>
    <recommendedName>
        <fullName evidence="6">Peptidase C-terminal archaeal/bacterial domain-containing protein</fullName>
    </recommendedName>
</protein>
<evidence type="ECO:0000256" key="5">
    <source>
        <dbReference type="SAM" id="SignalP"/>
    </source>
</evidence>
<dbReference type="Pfam" id="PF04151">
    <property type="entry name" value="PPC"/>
    <property type="match status" value="1"/>
</dbReference>
<dbReference type="PROSITE" id="PS51257">
    <property type="entry name" value="PROKAR_LIPOPROTEIN"/>
    <property type="match status" value="1"/>
</dbReference>
<dbReference type="Proteomes" id="UP000484015">
    <property type="component" value="Unassembled WGS sequence"/>
</dbReference>
<dbReference type="InterPro" id="IPR005320">
    <property type="entry name" value="Peptidase_S51"/>
</dbReference>
<evidence type="ECO:0000313" key="8">
    <source>
        <dbReference type="Proteomes" id="UP000484015"/>
    </source>
</evidence>
<evidence type="ECO:0000256" key="1">
    <source>
        <dbReference type="ARBA" id="ARBA00006534"/>
    </source>
</evidence>
<keyword evidence="4" id="KW-0720">Serine protease</keyword>
<feature type="domain" description="Peptidase C-terminal archaeal/bacterial" evidence="6">
    <location>
        <begin position="59"/>
        <end position="125"/>
    </location>
</feature>
<dbReference type="PANTHER" id="PTHR36175">
    <property type="entry name" value="CYANOPHYCINASE"/>
    <property type="match status" value="1"/>
</dbReference>
<comment type="similarity">
    <text evidence="1">Belongs to the peptidase S51 family.</text>
</comment>
<dbReference type="Gene3D" id="3.40.50.880">
    <property type="match status" value="1"/>
</dbReference>
<reference evidence="7 8" key="1">
    <citation type="submission" date="2019-11" db="EMBL/GenBank/DDBJ databases">
        <title>Type strains purchased from KCTC, JCM and DSMZ.</title>
        <authorList>
            <person name="Lu H."/>
        </authorList>
    </citation>
    <scope>NUCLEOTIDE SEQUENCE [LARGE SCALE GENOMIC DNA]</scope>
    <source>
        <strain evidence="7 8">KCTC 42409</strain>
    </source>
</reference>
<keyword evidence="3" id="KW-0378">Hydrolase</keyword>
<name>A0A6L6PWD4_9BURK</name>
<evidence type="ECO:0000313" key="7">
    <source>
        <dbReference type="EMBL" id="MTW01464.1"/>
    </source>
</evidence>
<accession>A0A6L6PWD4</accession>
<evidence type="ECO:0000256" key="3">
    <source>
        <dbReference type="ARBA" id="ARBA00022801"/>
    </source>
</evidence>
<dbReference type="Pfam" id="PF03575">
    <property type="entry name" value="Peptidase_S51"/>
    <property type="match status" value="1"/>
</dbReference>
<dbReference type="AlphaFoldDB" id="A0A6L6PWD4"/>
<gene>
    <name evidence="7" type="ORF">GM668_05115</name>
</gene>
<dbReference type="EMBL" id="WNLA01000002">
    <property type="protein sequence ID" value="MTW01464.1"/>
    <property type="molecule type" value="Genomic_DNA"/>
</dbReference>
<dbReference type="CDD" id="cd03145">
    <property type="entry name" value="GAT1_cyanophycinase"/>
    <property type="match status" value="1"/>
</dbReference>
<feature type="signal peptide" evidence="5">
    <location>
        <begin position="1"/>
        <end position="24"/>
    </location>
</feature>
<organism evidence="7 8">
    <name type="scientific">Pseudoduganella ginsengisoli</name>
    <dbReference type="NCBI Taxonomy" id="1462440"/>
    <lineage>
        <taxon>Bacteria</taxon>
        <taxon>Pseudomonadati</taxon>
        <taxon>Pseudomonadota</taxon>
        <taxon>Betaproteobacteria</taxon>
        <taxon>Burkholderiales</taxon>
        <taxon>Oxalobacteraceae</taxon>
        <taxon>Telluria group</taxon>
        <taxon>Pseudoduganella</taxon>
    </lineage>
</organism>
<evidence type="ECO:0000259" key="6">
    <source>
        <dbReference type="Pfam" id="PF04151"/>
    </source>
</evidence>
<keyword evidence="8" id="KW-1185">Reference proteome</keyword>
<dbReference type="GO" id="GO:0008236">
    <property type="term" value="F:serine-type peptidase activity"/>
    <property type="evidence" value="ECO:0007669"/>
    <property type="project" value="UniProtKB-KW"/>
</dbReference>
<dbReference type="Gene3D" id="2.60.120.380">
    <property type="match status" value="1"/>
</dbReference>
<keyword evidence="5" id="KW-0732">Signal</keyword>
<dbReference type="InterPro" id="IPR029062">
    <property type="entry name" value="Class_I_gatase-like"/>
</dbReference>
<dbReference type="PANTHER" id="PTHR36175:SF1">
    <property type="entry name" value="CYANOPHYCINASE"/>
    <property type="match status" value="1"/>
</dbReference>
<dbReference type="GO" id="GO:0006508">
    <property type="term" value="P:proteolysis"/>
    <property type="evidence" value="ECO:0007669"/>
    <property type="project" value="UniProtKB-KW"/>
</dbReference>
<proteinExistence type="inferred from homology"/>
<dbReference type="InterPro" id="IPR007280">
    <property type="entry name" value="Peptidase_C_arc/bac"/>
</dbReference>
<evidence type="ECO:0000256" key="4">
    <source>
        <dbReference type="ARBA" id="ARBA00022825"/>
    </source>
</evidence>
<comment type="caution">
    <text evidence="7">The sequence shown here is derived from an EMBL/GenBank/DDBJ whole genome shotgun (WGS) entry which is preliminary data.</text>
</comment>
<dbReference type="OrthoDB" id="9799980at2"/>
<sequence>MTRNSKLKGLLFAGAALTCQWSFAACLTVETEPNNTDTQANTGLCSGMAVSGAISSSTDYDWYKLDVSGPGAIDISLTHDAGIDLDWYLYKDTGSYVAYRSTTSNPETGSYTATAAGTYYIRVKSYSGSGRYTLTATFPQGATPPGGATTPCTFPNGVNLGKTGNATPKATTTTGGVVLMGGGPDVDEAIKWMNAKSGGGDFVVLRSTGTNAYNDYIYGLGGVNSVQTLLITSKAQANDACVVQTIKAAGAVFLAGGNQADYINYFKGQGVGDALNYLINTKKAPVGGTSAGMAIQGQYYHPGGAPDDTTVLQKPTSVAIGNAFLSNSLLSNVVTDTHFAQRNRQPRLTSFMASSIYNFTAPWSGIRGISADEGTAAAIDSAGAARIYGAGNVNFVSATGAPETLAPNTPLTWYLNQQALRVYQVPGTATGANTFNLGTWTGAGGSTHYWYSSNGSFTMN</sequence>
<keyword evidence="2" id="KW-0645">Protease</keyword>
<feature type="chain" id="PRO_5026979125" description="Peptidase C-terminal archaeal/bacterial domain-containing protein" evidence="5">
    <location>
        <begin position="25"/>
        <end position="460"/>
    </location>
</feature>
<dbReference type="SUPFAM" id="SSF89260">
    <property type="entry name" value="Collagen-binding domain"/>
    <property type="match status" value="1"/>
</dbReference>
<dbReference type="SUPFAM" id="SSF52317">
    <property type="entry name" value="Class I glutamine amidotransferase-like"/>
    <property type="match status" value="1"/>
</dbReference>